<comment type="similarity">
    <text evidence="1 7">Belongs to the Lgt family.</text>
</comment>
<evidence type="ECO:0000256" key="4">
    <source>
        <dbReference type="ARBA" id="ARBA00022692"/>
    </source>
</evidence>
<dbReference type="GeneID" id="34758943"/>
<keyword evidence="4 7" id="KW-0812">Transmembrane</keyword>
<dbReference type="Proteomes" id="UP000182057">
    <property type="component" value="Unassembled WGS sequence"/>
</dbReference>
<organism evidence="9 10">
    <name type="scientific">Tannerella forsythia</name>
    <name type="common">Bacteroides forsythus</name>
    <dbReference type="NCBI Taxonomy" id="28112"/>
    <lineage>
        <taxon>Bacteria</taxon>
        <taxon>Pseudomonadati</taxon>
        <taxon>Bacteroidota</taxon>
        <taxon>Bacteroidia</taxon>
        <taxon>Bacteroidales</taxon>
        <taxon>Tannerellaceae</taxon>
        <taxon>Tannerella</taxon>
    </lineage>
</organism>
<keyword evidence="9" id="KW-0328">Glycosyltransferase</keyword>
<protein>
    <recommendedName>
        <fullName evidence="7">Phosphatidylglycerol--prolipoprotein diacylglyceryl transferase</fullName>
        <ecNumber evidence="7">2.5.1.145</ecNumber>
    </recommendedName>
</protein>
<feature type="binding site" evidence="7">
    <location>
        <position position="140"/>
    </location>
    <ligand>
        <name>a 1,2-diacyl-sn-glycero-3-phospho-(1'-sn-glycerol)</name>
        <dbReference type="ChEBI" id="CHEBI:64716"/>
    </ligand>
</feature>
<dbReference type="InterPro" id="IPR001640">
    <property type="entry name" value="Lgt"/>
</dbReference>
<evidence type="ECO:0000313" key="8">
    <source>
        <dbReference type="EMBL" id="PDP45119.1"/>
    </source>
</evidence>
<comment type="function">
    <text evidence="7">Catalyzes the transfer of the diacylglyceryl group from phosphatidylglycerol to the sulfhydryl group of the N-terminal cysteine of a prolipoprotein, the first step in the formation of mature lipoproteins.</text>
</comment>
<reference evidence="8 11" key="2">
    <citation type="submission" date="2017-09" db="EMBL/GenBank/DDBJ databases">
        <title>Phase variable restriction modification systems are present in the genome sequences of periodontal pathogens Prevotella intermedia, Tannerella forsythia and Porphyromonas gingivalis.</title>
        <authorList>
            <person name="Haigh R.D."/>
            <person name="Crawford L."/>
            <person name="Ralph J."/>
            <person name="Wanford J."/>
            <person name="Vartoukian S.R."/>
            <person name="Hijazib K."/>
            <person name="Wade W."/>
            <person name="Oggioni M.R."/>
        </authorList>
    </citation>
    <scope>NUCLEOTIDE SEQUENCE [LARGE SCALE GENOMIC DNA]</scope>
    <source>
        <strain evidence="8 11">WW11663</strain>
    </source>
</reference>
<dbReference type="UniPathway" id="UPA00664"/>
<evidence type="ECO:0000313" key="11">
    <source>
        <dbReference type="Proteomes" id="UP000219259"/>
    </source>
</evidence>
<evidence type="ECO:0000256" key="5">
    <source>
        <dbReference type="ARBA" id="ARBA00022989"/>
    </source>
</evidence>
<evidence type="ECO:0000313" key="9">
    <source>
        <dbReference type="EMBL" id="SCQ21963.1"/>
    </source>
</evidence>
<dbReference type="AlphaFoldDB" id="A0A1D3UPM2"/>
<keyword evidence="2 7" id="KW-1003">Cell membrane</keyword>
<comment type="pathway">
    <text evidence="7">Protein modification; lipoprotein biosynthesis (diacylglyceryl transfer).</text>
</comment>
<comment type="subcellular location">
    <subcellularLocation>
        <location evidence="7">Cell membrane</location>
        <topology evidence="7">Multi-pass membrane protein</topology>
    </subcellularLocation>
</comment>
<dbReference type="GO" id="GO:0042158">
    <property type="term" value="P:lipoprotein biosynthetic process"/>
    <property type="evidence" value="ECO:0007669"/>
    <property type="project" value="UniProtKB-UniRule"/>
</dbReference>
<evidence type="ECO:0000313" key="10">
    <source>
        <dbReference type="Proteomes" id="UP000182057"/>
    </source>
</evidence>
<dbReference type="PANTHER" id="PTHR30589">
    <property type="entry name" value="PROLIPOPROTEIN DIACYLGLYCERYL TRANSFERASE"/>
    <property type="match status" value="1"/>
</dbReference>
<sequence>MLSDITWTADPAIFTIGSKEIRWYSLMFIIGFGIGYKIVERMWRRESINPKWIDPLLYYTLIGTVVGARLGHCLFYDPGYYLSHPIEILKVWEGGLASHGGVLGIIVAIYFYSKYVSRQSMLWTFDKLVVPTGLVAALIRIGNLINHEVYGLPTDRPWGFRFIENLHAWRQGAEPIFSAPSHPTQIYEAVCYLLTFVLCMWLYFKKDAWKKEGLIFGIFMICIFTARFFIEFLKNNQEDFEAAMPINMGQCLSIPFIVTGIYFVVRAWRRSRLNIIKPNMAQTV</sequence>
<dbReference type="NCBIfam" id="TIGR00544">
    <property type="entry name" value="lgt"/>
    <property type="match status" value="1"/>
</dbReference>
<feature type="transmembrane region" description="Helical" evidence="7">
    <location>
        <begin position="96"/>
        <end position="113"/>
    </location>
</feature>
<name>A0A1D3UPM2_TANFO</name>
<dbReference type="EMBL" id="NSLJ01000001">
    <property type="protein sequence ID" value="PDP45119.1"/>
    <property type="molecule type" value="Genomic_DNA"/>
</dbReference>
<feature type="transmembrane region" description="Helical" evidence="7">
    <location>
        <begin position="125"/>
        <end position="145"/>
    </location>
</feature>
<dbReference type="Proteomes" id="UP000219259">
    <property type="component" value="Unassembled WGS sequence"/>
</dbReference>
<dbReference type="OrthoDB" id="871140at2"/>
<evidence type="ECO:0000256" key="7">
    <source>
        <dbReference type="HAMAP-Rule" id="MF_01147"/>
    </source>
</evidence>
<keyword evidence="3 7" id="KW-0808">Transferase</keyword>
<feature type="transmembrane region" description="Helical" evidence="7">
    <location>
        <begin position="213"/>
        <end position="230"/>
    </location>
</feature>
<accession>A0A1D3UPM2</accession>
<feature type="transmembrane region" description="Helical" evidence="7">
    <location>
        <begin position="21"/>
        <end position="36"/>
    </location>
</feature>
<feature type="transmembrane region" description="Helical" evidence="7">
    <location>
        <begin position="56"/>
        <end position="76"/>
    </location>
</feature>
<dbReference type="EMBL" id="FMMM01000055">
    <property type="protein sequence ID" value="SCQ21963.1"/>
    <property type="molecule type" value="Genomic_DNA"/>
</dbReference>
<dbReference type="HAMAP" id="MF_01147">
    <property type="entry name" value="Lgt"/>
    <property type="match status" value="1"/>
</dbReference>
<dbReference type="GO" id="GO:0005886">
    <property type="term" value="C:plasma membrane"/>
    <property type="evidence" value="ECO:0007669"/>
    <property type="project" value="UniProtKB-SubCell"/>
</dbReference>
<gene>
    <name evidence="9" type="primary">lgt_2</name>
    <name evidence="7 8" type="synonym">lgt</name>
    <name evidence="8" type="ORF">CLI86_00320</name>
    <name evidence="9" type="ORF">TFUB20_01555</name>
</gene>
<keyword evidence="5 7" id="KW-1133">Transmembrane helix</keyword>
<evidence type="ECO:0000256" key="2">
    <source>
        <dbReference type="ARBA" id="ARBA00022475"/>
    </source>
</evidence>
<keyword evidence="9" id="KW-0449">Lipoprotein</keyword>
<comment type="catalytic activity">
    <reaction evidence="7">
        <text>L-cysteinyl-[prolipoprotein] + a 1,2-diacyl-sn-glycero-3-phospho-(1'-sn-glycerol) = an S-1,2-diacyl-sn-glyceryl-L-cysteinyl-[prolipoprotein] + sn-glycerol 1-phosphate + H(+)</text>
        <dbReference type="Rhea" id="RHEA:56712"/>
        <dbReference type="Rhea" id="RHEA-COMP:14679"/>
        <dbReference type="Rhea" id="RHEA-COMP:14680"/>
        <dbReference type="ChEBI" id="CHEBI:15378"/>
        <dbReference type="ChEBI" id="CHEBI:29950"/>
        <dbReference type="ChEBI" id="CHEBI:57685"/>
        <dbReference type="ChEBI" id="CHEBI:64716"/>
        <dbReference type="ChEBI" id="CHEBI:140658"/>
        <dbReference type="EC" id="2.5.1.145"/>
    </reaction>
</comment>
<evidence type="ECO:0000256" key="3">
    <source>
        <dbReference type="ARBA" id="ARBA00022679"/>
    </source>
</evidence>
<keyword evidence="6 7" id="KW-0472">Membrane</keyword>
<dbReference type="OMA" id="SIRWYGL"/>
<dbReference type="EC" id="2.5.1.145" evidence="7"/>
<evidence type="ECO:0000256" key="1">
    <source>
        <dbReference type="ARBA" id="ARBA00007150"/>
    </source>
</evidence>
<reference evidence="9 10" key="1">
    <citation type="submission" date="2016-09" db="EMBL/GenBank/DDBJ databases">
        <authorList>
            <person name="Capua I."/>
            <person name="De Benedictis P."/>
            <person name="Joannis T."/>
            <person name="Lombin L.H."/>
            <person name="Cattoli G."/>
        </authorList>
    </citation>
    <scope>NUCLEOTIDE SEQUENCE [LARGE SCALE GENOMIC DNA]</scope>
    <source>
        <strain evidence="9 10">UB20</strain>
    </source>
</reference>
<dbReference type="GO" id="GO:0008961">
    <property type="term" value="F:phosphatidylglycerol-prolipoprotein diacylglyceryl transferase activity"/>
    <property type="evidence" value="ECO:0007669"/>
    <property type="project" value="UniProtKB-UniRule"/>
</dbReference>
<evidence type="ECO:0000256" key="6">
    <source>
        <dbReference type="ARBA" id="ARBA00023136"/>
    </source>
</evidence>
<feature type="transmembrane region" description="Helical" evidence="7">
    <location>
        <begin position="242"/>
        <end position="265"/>
    </location>
</feature>
<dbReference type="PANTHER" id="PTHR30589:SF0">
    <property type="entry name" value="PHOSPHATIDYLGLYCEROL--PROLIPOPROTEIN DIACYLGLYCERYL TRANSFERASE"/>
    <property type="match status" value="1"/>
</dbReference>
<dbReference type="Pfam" id="PF01790">
    <property type="entry name" value="LGT"/>
    <property type="match status" value="1"/>
</dbReference>
<proteinExistence type="inferred from homology"/>
<dbReference type="RefSeq" id="WP_014225146.1">
    <property type="nucleotide sequence ID" value="NZ_CAJPTF010000018.1"/>
</dbReference>
<feature type="transmembrane region" description="Helical" evidence="7">
    <location>
        <begin position="186"/>
        <end position="204"/>
    </location>
</feature>